<dbReference type="Proteomes" id="UP001163105">
    <property type="component" value="Unassembled WGS sequence"/>
</dbReference>
<organism evidence="4 5">
    <name type="scientific">Purpureocillium lavendulum</name>
    <dbReference type="NCBI Taxonomy" id="1247861"/>
    <lineage>
        <taxon>Eukaryota</taxon>
        <taxon>Fungi</taxon>
        <taxon>Dikarya</taxon>
        <taxon>Ascomycota</taxon>
        <taxon>Pezizomycotina</taxon>
        <taxon>Sordariomycetes</taxon>
        <taxon>Hypocreomycetidae</taxon>
        <taxon>Hypocreales</taxon>
        <taxon>Ophiocordycipitaceae</taxon>
        <taxon>Purpureocillium</taxon>
    </lineage>
</organism>
<dbReference type="PROSITE" id="PS51719">
    <property type="entry name" value="G_SEPTIN"/>
    <property type="match status" value="1"/>
</dbReference>
<dbReference type="Pfam" id="PF00735">
    <property type="entry name" value="Septin"/>
    <property type="match status" value="3"/>
</dbReference>
<dbReference type="AlphaFoldDB" id="A0AB34FYL8"/>
<dbReference type="SUPFAM" id="SSF52540">
    <property type="entry name" value="P-loop containing nucleoside triphosphate hydrolases"/>
    <property type="match status" value="1"/>
</dbReference>
<dbReference type="EMBL" id="JAQHRD010000002">
    <property type="protein sequence ID" value="KAJ6444004.1"/>
    <property type="molecule type" value="Genomic_DNA"/>
</dbReference>
<dbReference type="InterPro" id="IPR030379">
    <property type="entry name" value="G_SEPTIN_dom"/>
</dbReference>
<protein>
    <submittedName>
        <fullName evidence="4">Septin-14</fullName>
    </submittedName>
</protein>
<evidence type="ECO:0000256" key="1">
    <source>
        <dbReference type="RuleBase" id="RU004560"/>
    </source>
</evidence>
<dbReference type="InterPro" id="IPR027417">
    <property type="entry name" value="P-loop_NTPase"/>
</dbReference>
<dbReference type="FunFam" id="3.40.50.300:FF:001827">
    <property type="entry name" value="Septin"/>
    <property type="match status" value="1"/>
</dbReference>
<sequence>MPGTEQHDGDEDGRKGGMAGGSGGGRGLQLPLHAPTSTTVPGGSTAAVEPTTLHLTPRASRLTHPLTSLTTWPRAPPPPSIIHPSRVAHLSSAGGGGKLPEFTNHSEQLSKSLGPDLQPSEPAYSLSPGHHSLSRGSAEAPRSYSAANHPPVPPVPFDPYARTESMTHRGRYSYASSAISTINSPRRVRRRKDPTPFNILVIGTRGSGKTSFIEFLKTAFALPAHKRPTRKLDEDDFKVPAPASGNFVPHYLETEIDSERIGLTLWDSEGVEKNLVDLQLREMSGFLESKFDETFAEEMKVVRSPGVQDTHIHAVFFVLDPAALDRNIASARKSAGYQNGGVNGLNNRTFGGLDNDVDLQILRALYGKTTVIPVIAKADTVTTKHMNVLKKAVWDSIKKANLDPLEALGLDEEGDDLSGRIDEEDEEAIEDEPHMMPSPPTSPNSKRLSSQSIRRHKAQPETKEEDTPFLPLSIISPDLYEPGVAGRQFPWGFADPYNETHCDFQRLKEAVFSEWRAELREASREQWYEGWRTNKLNRGHTTSFRAR</sequence>
<keyword evidence="5" id="KW-1185">Reference proteome</keyword>
<accession>A0AB34FYL8</accession>
<proteinExistence type="inferred from homology"/>
<evidence type="ECO:0000313" key="5">
    <source>
        <dbReference type="Proteomes" id="UP001163105"/>
    </source>
</evidence>
<keyword evidence="1" id="KW-0547">Nucleotide-binding</keyword>
<evidence type="ECO:0000313" key="4">
    <source>
        <dbReference type="EMBL" id="KAJ6444004.1"/>
    </source>
</evidence>
<dbReference type="Gene3D" id="3.40.50.300">
    <property type="entry name" value="P-loop containing nucleotide triphosphate hydrolases"/>
    <property type="match status" value="1"/>
</dbReference>
<feature type="compositionally biased region" description="Gly residues" evidence="2">
    <location>
        <begin position="16"/>
        <end position="27"/>
    </location>
</feature>
<feature type="region of interest" description="Disordered" evidence="2">
    <location>
        <begin position="427"/>
        <end position="467"/>
    </location>
</feature>
<comment type="caution">
    <text evidence="4">The sequence shown here is derived from an EMBL/GenBank/DDBJ whole genome shotgun (WGS) entry which is preliminary data.</text>
</comment>
<feature type="compositionally biased region" description="Polar residues" evidence="2">
    <location>
        <begin position="443"/>
        <end position="452"/>
    </location>
</feature>
<gene>
    <name evidence="4" type="ORF">O9K51_02398</name>
</gene>
<name>A0AB34FYL8_9HYPO</name>
<dbReference type="GO" id="GO:0005525">
    <property type="term" value="F:GTP binding"/>
    <property type="evidence" value="ECO:0007669"/>
    <property type="project" value="UniProtKB-KW"/>
</dbReference>
<feature type="region of interest" description="Disordered" evidence="2">
    <location>
        <begin position="1"/>
        <end position="162"/>
    </location>
</feature>
<feature type="domain" description="Septin-type G" evidence="3">
    <location>
        <begin position="193"/>
        <end position="538"/>
    </location>
</feature>
<dbReference type="PANTHER" id="PTHR18884">
    <property type="entry name" value="SEPTIN"/>
    <property type="match status" value="1"/>
</dbReference>
<comment type="similarity">
    <text evidence="1">Belongs to the TRAFAC class TrmE-Era-EngA-EngB-Septin-like GTPase superfamily. Septin GTPase family.</text>
</comment>
<evidence type="ECO:0000256" key="2">
    <source>
        <dbReference type="SAM" id="MobiDB-lite"/>
    </source>
</evidence>
<evidence type="ECO:0000259" key="3">
    <source>
        <dbReference type="PROSITE" id="PS51719"/>
    </source>
</evidence>
<keyword evidence="1" id="KW-0342">GTP-binding</keyword>
<reference evidence="4" key="1">
    <citation type="submission" date="2023-01" db="EMBL/GenBank/DDBJ databases">
        <title>The growth and conidiation of Purpureocillium lavendulum are regulated by nitrogen source and histone H3K14 acetylation.</title>
        <authorList>
            <person name="Tang P."/>
            <person name="Han J."/>
            <person name="Zhang C."/>
            <person name="Tang P."/>
            <person name="Qi F."/>
            <person name="Zhang K."/>
            <person name="Liang L."/>
        </authorList>
    </citation>
    <scope>NUCLEOTIDE SEQUENCE</scope>
    <source>
        <strain evidence="4">YMF1.00683</strain>
    </source>
</reference>